<evidence type="ECO:0000256" key="4">
    <source>
        <dbReference type="ARBA" id="ARBA00022692"/>
    </source>
</evidence>
<keyword evidence="10" id="KW-1185">Reference proteome</keyword>
<dbReference type="PROSITE" id="PS50850">
    <property type="entry name" value="MFS"/>
    <property type="match status" value="1"/>
</dbReference>
<dbReference type="GO" id="GO:0005886">
    <property type="term" value="C:plasma membrane"/>
    <property type="evidence" value="ECO:0007669"/>
    <property type="project" value="UniProtKB-SubCell"/>
</dbReference>
<feature type="transmembrane region" description="Helical" evidence="7">
    <location>
        <begin position="180"/>
        <end position="199"/>
    </location>
</feature>
<feature type="transmembrane region" description="Helical" evidence="7">
    <location>
        <begin position="116"/>
        <end position="134"/>
    </location>
</feature>
<protein>
    <submittedName>
        <fullName evidence="9">MFS transporter</fullName>
    </submittedName>
</protein>
<evidence type="ECO:0000259" key="8">
    <source>
        <dbReference type="PROSITE" id="PS50850"/>
    </source>
</evidence>
<feature type="transmembrane region" description="Helical" evidence="7">
    <location>
        <begin position="420"/>
        <end position="443"/>
    </location>
</feature>
<evidence type="ECO:0000256" key="6">
    <source>
        <dbReference type="ARBA" id="ARBA00023136"/>
    </source>
</evidence>
<keyword evidence="4 7" id="KW-0812">Transmembrane</keyword>
<evidence type="ECO:0000256" key="5">
    <source>
        <dbReference type="ARBA" id="ARBA00022989"/>
    </source>
</evidence>
<sequence length="450" mass="48300">MLRSFCSLYLYASLKIIPPGGHPLKAQSQTAAEQTGSSVGRPASAKRYLLPMATVFIGFLIFGFSENVKGPAIPRIQTDFLLNEMQIGTLLSLNSLGYLLACSFTAFLVRKWGVKWVSLLSFGLMALTGVLIFYSRTYPALSGSYFLMNIGNGMLEIALAVLGAQIFTRNTGTMMNLAHFFYGLSSTVAPMLAAGLMTVSVGGHVLDWRGMYMVVLLLSVIPMIPAFLGKFPEKALADEERIPVKTLMRDPVIWLVVIVLAFGVISEMAVGGWLVNFLEKAYGWTNSSASGMLSAFFLCFTFARLVAGPITDKIGYTLSLILFAGFTGVCTFAAILAGEPGAALFAVAGIGIAPVYPTVMALIADRYRQNSDTAISFIVTLIGVGTVAGNYLIGVITDGIKRVFLASQGPETGLLRGLQAGYGFIGFCAVICSLASLALYVYLKKRKELL</sequence>
<feature type="transmembrane region" description="Helical" evidence="7">
    <location>
        <begin position="375"/>
        <end position="400"/>
    </location>
</feature>
<comment type="caution">
    <text evidence="9">The sequence shown here is derived from an EMBL/GenBank/DDBJ whole genome shotgun (WGS) entry which is preliminary data.</text>
</comment>
<keyword evidence="6 7" id="KW-0472">Membrane</keyword>
<dbReference type="Pfam" id="PF07690">
    <property type="entry name" value="MFS_1"/>
    <property type="match status" value="1"/>
</dbReference>
<evidence type="ECO:0000256" key="1">
    <source>
        <dbReference type="ARBA" id="ARBA00004651"/>
    </source>
</evidence>
<evidence type="ECO:0000256" key="7">
    <source>
        <dbReference type="SAM" id="Phobius"/>
    </source>
</evidence>
<proteinExistence type="inferred from homology"/>
<feature type="transmembrane region" description="Helical" evidence="7">
    <location>
        <begin position="146"/>
        <end position="168"/>
    </location>
</feature>
<dbReference type="InterPro" id="IPR020846">
    <property type="entry name" value="MFS_dom"/>
</dbReference>
<accession>A0A5D0CQ83</accession>
<feature type="transmembrane region" description="Helical" evidence="7">
    <location>
        <begin position="211"/>
        <end position="231"/>
    </location>
</feature>
<gene>
    <name evidence="9" type="ORF">FRY98_15445</name>
</gene>
<dbReference type="InterPro" id="IPR011701">
    <property type="entry name" value="MFS"/>
</dbReference>
<keyword evidence="5 7" id="KW-1133">Transmembrane helix</keyword>
<comment type="similarity">
    <text evidence="2">Belongs to the major facilitator superfamily.</text>
</comment>
<dbReference type="EMBL" id="VSDO01000003">
    <property type="protein sequence ID" value="TYA12116.1"/>
    <property type="molecule type" value="Genomic_DNA"/>
</dbReference>
<comment type="subcellular location">
    <subcellularLocation>
        <location evidence="1">Cell membrane</location>
        <topology evidence="1">Multi-pass membrane protein</topology>
    </subcellularLocation>
</comment>
<dbReference type="PANTHER" id="PTHR23514:SF3">
    <property type="entry name" value="BYPASS OF STOP CODON PROTEIN 6"/>
    <property type="match status" value="1"/>
</dbReference>
<dbReference type="AlphaFoldDB" id="A0A5D0CQ83"/>
<feature type="transmembrane region" description="Helical" evidence="7">
    <location>
        <begin position="252"/>
        <end position="275"/>
    </location>
</feature>
<feature type="domain" description="Major facilitator superfamily (MFS) profile" evidence="8">
    <location>
        <begin position="51"/>
        <end position="447"/>
    </location>
</feature>
<evidence type="ECO:0000256" key="2">
    <source>
        <dbReference type="ARBA" id="ARBA00008335"/>
    </source>
</evidence>
<feature type="transmembrane region" description="Helical" evidence="7">
    <location>
        <begin position="85"/>
        <end position="109"/>
    </location>
</feature>
<dbReference type="InterPro" id="IPR036259">
    <property type="entry name" value="MFS_trans_sf"/>
</dbReference>
<reference evidence="9 10" key="1">
    <citation type="submission" date="2019-08" db="EMBL/GenBank/DDBJ databases">
        <title>Genome sequencing of Paenibacillus faecis DSM 23593(T).</title>
        <authorList>
            <person name="Kook J.-K."/>
            <person name="Park S.-N."/>
            <person name="Lim Y.K."/>
        </authorList>
    </citation>
    <scope>NUCLEOTIDE SEQUENCE [LARGE SCALE GENOMIC DNA]</scope>
    <source>
        <strain evidence="9 10">DSM 23593</strain>
    </source>
</reference>
<dbReference type="GO" id="GO:0022857">
    <property type="term" value="F:transmembrane transporter activity"/>
    <property type="evidence" value="ECO:0007669"/>
    <property type="project" value="InterPro"/>
</dbReference>
<dbReference type="PANTHER" id="PTHR23514">
    <property type="entry name" value="BYPASS OF STOP CODON PROTEIN 6"/>
    <property type="match status" value="1"/>
</dbReference>
<keyword evidence="3" id="KW-0813">Transport</keyword>
<feature type="transmembrane region" description="Helical" evidence="7">
    <location>
        <begin position="342"/>
        <end position="363"/>
    </location>
</feature>
<dbReference type="OrthoDB" id="1674556at2"/>
<evidence type="ECO:0000313" key="9">
    <source>
        <dbReference type="EMBL" id="TYA12116.1"/>
    </source>
</evidence>
<dbReference type="SUPFAM" id="SSF103473">
    <property type="entry name" value="MFS general substrate transporter"/>
    <property type="match status" value="1"/>
</dbReference>
<organism evidence="9 10">
    <name type="scientific">Paenibacillus faecis</name>
    <dbReference type="NCBI Taxonomy" id="862114"/>
    <lineage>
        <taxon>Bacteria</taxon>
        <taxon>Bacillati</taxon>
        <taxon>Bacillota</taxon>
        <taxon>Bacilli</taxon>
        <taxon>Bacillales</taxon>
        <taxon>Paenibacillaceae</taxon>
        <taxon>Paenibacillus</taxon>
    </lineage>
</organism>
<evidence type="ECO:0000313" key="10">
    <source>
        <dbReference type="Proteomes" id="UP000325218"/>
    </source>
</evidence>
<name>A0A5D0CQ83_9BACL</name>
<evidence type="ECO:0000256" key="3">
    <source>
        <dbReference type="ARBA" id="ARBA00022448"/>
    </source>
</evidence>
<feature type="transmembrane region" description="Helical" evidence="7">
    <location>
        <begin position="314"/>
        <end position="336"/>
    </location>
</feature>
<feature type="transmembrane region" description="Helical" evidence="7">
    <location>
        <begin position="48"/>
        <end position="65"/>
    </location>
</feature>
<dbReference type="Proteomes" id="UP000325218">
    <property type="component" value="Unassembled WGS sequence"/>
</dbReference>
<feature type="transmembrane region" description="Helical" evidence="7">
    <location>
        <begin position="287"/>
        <end position="307"/>
    </location>
</feature>
<dbReference type="InterPro" id="IPR051788">
    <property type="entry name" value="MFS_Transporter"/>
</dbReference>
<dbReference type="Gene3D" id="1.20.1250.20">
    <property type="entry name" value="MFS general substrate transporter like domains"/>
    <property type="match status" value="2"/>
</dbReference>